<dbReference type="CDD" id="cd04301">
    <property type="entry name" value="NAT_SF"/>
    <property type="match status" value="1"/>
</dbReference>
<protein>
    <submittedName>
        <fullName evidence="4">GNAT superfamily N-acetyltransferase</fullName>
    </submittedName>
</protein>
<name>A0A7Z0CKH2_9ACTN</name>
<dbReference type="AlphaFoldDB" id="A0A7Z0CKH2"/>
<feature type="domain" description="N-acetyltransferase" evidence="3">
    <location>
        <begin position="1"/>
        <end position="148"/>
    </location>
</feature>
<dbReference type="SUPFAM" id="SSF55729">
    <property type="entry name" value="Acyl-CoA N-acyltransferases (Nat)"/>
    <property type="match status" value="1"/>
</dbReference>
<dbReference type="InterPro" id="IPR016181">
    <property type="entry name" value="Acyl_CoA_acyltransferase"/>
</dbReference>
<proteinExistence type="predicted"/>
<sequence length="152" mass="15683">MEIRTASAGEAAALSALALRSKAHWGYDAAFLDACRAELTLREDELAERRTLVAELDGALAGFGTLEGDPPSGELGMLFVEPAAIGRGVGGALLADLIGRARGLGFTRLAIDADPNAEAFYLAHGAVRVGEVASGSWPGRVLPQLELAVTPG</sequence>
<reference evidence="4 5" key="1">
    <citation type="submission" date="2020-07" db="EMBL/GenBank/DDBJ databases">
        <title>Sequencing the genomes of 1000 actinobacteria strains.</title>
        <authorList>
            <person name="Klenk H.-P."/>
        </authorList>
    </citation>
    <scope>NUCLEOTIDE SEQUENCE [LARGE SCALE GENOMIC DNA]</scope>
    <source>
        <strain evidence="4 5">DSM 15131</strain>
    </source>
</reference>
<dbReference type="RefSeq" id="WP_179648507.1">
    <property type="nucleotide sequence ID" value="NZ_JACBZM010000001.1"/>
</dbReference>
<dbReference type="PANTHER" id="PTHR43877:SF1">
    <property type="entry name" value="ACETYLTRANSFERASE"/>
    <property type="match status" value="1"/>
</dbReference>
<dbReference type="InterPro" id="IPR000182">
    <property type="entry name" value="GNAT_dom"/>
</dbReference>
<evidence type="ECO:0000256" key="1">
    <source>
        <dbReference type="ARBA" id="ARBA00022679"/>
    </source>
</evidence>
<comment type="caution">
    <text evidence="4">The sequence shown here is derived from an EMBL/GenBank/DDBJ whole genome shotgun (WGS) entry which is preliminary data.</text>
</comment>
<evidence type="ECO:0000256" key="2">
    <source>
        <dbReference type="ARBA" id="ARBA00023315"/>
    </source>
</evidence>
<dbReference type="EMBL" id="JACBZM010000001">
    <property type="protein sequence ID" value="NYI44731.1"/>
    <property type="molecule type" value="Genomic_DNA"/>
</dbReference>
<dbReference type="Pfam" id="PF00583">
    <property type="entry name" value="Acetyltransf_1"/>
    <property type="match status" value="1"/>
</dbReference>
<dbReference type="PANTHER" id="PTHR43877">
    <property type="entry name" value="AMINOALKYLPHOSPHONATE N-ACETYLTRANSFERASE-RELATED-RELATED"/>
    <property type="match status" value="1"/>
</dbReference>
<dbReference type="InterPro" id="IPR050832">
    <property type="entry name" value="Bact_Acetyltransf"/>
</dbReference>
<dbReference type="Proteomes" id="UP000562045">
    <property type="component" value="Unassembled WGS sequence"/>
</dbReference>
<organism evidence="4 5">
    <name type="scientific">Nocardioides aromaticivorans</name>
    <dbReference type="NCBI Taxonomy" id="200618"/>
    <lineage>
        <taxon>Bacteria</taxon>
        <taxon>Bacillati</taxon>
        <taxon>Actinomycetota</taxon>
        <taxon>Actinomycetes</taxon>
        <taxon>Propionibacteriales</taxon>
        <taxon>Nocardioidaceae</taxon>
        <taxon>Nocardioides</taxon>
    </lineage>
</organism>
<evidence type="ECO:0000259" key="3">
    <source>
        <dbReference type="PROSITE" id="PS51186"/>
    </source>
</evidence>
<evidence type="ECO:0000313" key="5">
    <source>
        <dbReference type="Proteomes" id="UP000562045"/>
    </source>
</evidence>
<dbReference type="GO" id="GO:0016747">
    <property type="term" value="F:acyltransferase activity, transferring groups other than amino-acyl groups"/>
    <property type="evidence" value="ECO:0007669"/>
    <property type="project" value="InterPro"/>
</dbReference>
<keyword evidence="2" id="KW-0012">Acyltransferase</keyword>
<accession>A0A7Z0CKH2</accession>
<dbReference type="Gene3D" id="3.40.630.30">
    <property type="match status" value="1"/>
</dbReference>
<evidence type="ECO:0000313" key="4">
    <source>
        <dbReference type="EMBL" id="NYI44731.1"/>
    </source>
</evidence>
<gene>
    <name evidence="4" type="ORF">BJ993_001811</name>
</gene>
<keyword evidence="1 4" id="KW-0808">Transferase</keyword>
<dbReference type="PROSITE" id="PS51186">
    <property type="entry name" value="GNAT"/>
    <property type="match status" value="1"/>
</dbReference>